<feature type="transmembrane region" description="Helical" evidence="15">
    <location>
        <begin position="363"/>
        <end position="386"/>
    </location>
</feature>
<feature type="transmembrane region" description="Helical" evidence="15">
    <location>
        <begin position="305"/>
        <end position="329"/>
    </location>
</feature>
<comment type="catalytic activity">
    <reaction evidence="1">
        <text>ATP + protein L-histidine = ADP + protein N-phospho-L-histidine.</text>
        <dbReference type="EC" id="2.7.13.3"/>
    </reaction>
</comment>
<proteinExistence type="predicted"/>
<dbReference type="GO" id="GO:0005886">
    <property type="term" value="C:plasma membrane"/>
    <property type="evidence" value="ECO:0007669"/>
    <property type="project" value="UniProtKB-SubCell"/>
</dbReference>
<dbReference type="SUPFAM" id="SSF49785">
    <property type="entry name" value="Galactose-binding domain-like"/>
    <property type="match status" value="1"/>
</dbReference>
<dbReference type="InterPro" id="IPR036890">
    <property type="entry name" value="HATPase_C_sf"/>
</dbReference>
<feature type="domain" description="Histidine kinase" evidence="16">
    <location>
        <begin position="437"/>
        <end position="659"/>
    </location>
</feature>
<dbReference type="SMART" id="SM00448">
    <property type="entry name" value="REC"/>
    <property type="match status" value="2"/>
</dbReference>
<dbReference type="PANTHER" id="PTHR45339">
    <property type="entry name" value="HYBRID SIGNAL TRANSDUCTION HISTIDINE KINASE J"/>
    <property type="match status" value="1"/>
</dbReference>
<evidence type="ECO:0000259" key="16">
    <source>
        <dbReference type="PROSITE" id="PS50109"/>
    </source>
</evidence>
<comment type="subcellular location">
    <subcellularLocation>
        <location evidence="2">Cell membrane</location>
        <topology evidence="2">Multi-pass membrane protein</topology>
    </subcellularLocation>
</comment>
<evidence type="ECO:0000256" key="4">
    <source>
        <dbReference type="ARBA" id="ARBA00022475"/>
    </source>
</evidence>
<dbReference type="Gene3D" id="3.40.50.2300">
    <property type="match status" value="2"/>
</dbReference>
<keyword evidence="8" id="KW-0547">Nucleotide-binding</keyword>
<evidence type="ECO:0000256" key="1">
    <source>
        <dbReference type="ARBA" id="ARBA00000085"/>
    </source>
</evidence>
<dbReference type="InterPro" id="IPR011006">
    <property type="entry name" value="CheY-like_superfamily"/>
</dbReference>
<sequence length="942" mass="108793">MDIKNLWYRHFTYYLQNTFLSLTGFLFLLVCSSVTFAQSFKHGEADLRAIQFEDTKNHIDLSGEWAFYWQKLLQPEQIAANKPDYYVPFTEVWNHHEQLGKPFKAFGYATYALKIYVDHHKNPQLSFFIPAPYSSYKLWINGKEFAHNGVVATTKEAYKPHWLPIKKLYLAQSDTLQLVMQVANFDHYRGGFSQPIILGSNAYTEDLWDTELSITLILTGILLMVALIFFGLYFLGQKDPVVVFFALYCIIYIYRLIGVDKIYYLHQIFPNIPFRITFFLEYFSIFFCIYLFTRFVRSLYASNSRFVMGVGYVSLFYIALLIFTPIYIISYTSQVFFFIILLFVAYNFYMSVIAAIRKRKGSVFAVLSMFSMGMAVTLNIIGYFGYIQPSSYYLFFGYFGFILFQTLILSHRFVYSFRKARREAEEAAKAKSEFLANMSHEIRTPLNGVIGFTDLLMKTKLDSTQQQYMSTVFQSANALLDIINDILDFSKIEAGKLEIVVEKTNIHELMSQVADMITFQASQKNLEVLLNIPVNLPRYIWVDVIRLRQILVNLLSNAVKFTETGEIELKIEMLGDIKNNYNSFRFSVKDTGIGIAPQNQEKIFQAFLQEDSSTTRKFGGTGLGLTISNKLLSLMQSRLRVESEVGKGTKFYFDLNLRSEMGEVDEWKNLDVFKRVLIADDNKTNRSLLKSMLDLRNINYEEVENGQEVVNILEKGEKFDLLIIDYHMPYLDGLDTVRILRQKPKFNAEKLPIILLYSSHAHEYINAESEKLQIRQRLVKPVILQKVFEAMSKIATKVVEESQKVDTPKPAQYVDKRFLTILIVEDNKVNMLFARTIFKSVFPNGRILEAENGKLAVEKFTKDSPDIIFMDMQMPEMNGLEATLAIREIENGQSRVPIIALTAGTVKGEKEKCIEAGMDDYITKPFIKDTVVKAIQKYLGKE</sequence>
<dbReference type="AlphaFoldDB" id="A0A4Q5LYE1"/>
<dbReference type="OrthoDB" id="9811889at2"/>
<dbReference type="Gene3D" id="3.30.565.10">
    <property type="entry name" value="Histidine kinase-like ATPase, C-terminal domain"/>
    <property type="match status" value="1"/>
</dbReference>
<dbReference type="CDD" id="cd16922">
    <property type="entry name" value="HATPase_EvgS-ArcB-TorS-like"/>
    <property type="match status" value="1"/>
</dbReference>
<keyword evidence="6" id="KW-0808">Transferase</keyword>
<feature type="domain" description="Response regulatory" evidence="17">
    <location>
        <begin position="820"/>
        <end position="939"/>
    </location>
</feature>
<dbReference type="InterPro" id="IPR003661">
    <property type="entry name" value="HisK_dim/P_dom"/>
</dbReference>
<keyword evidence="7 15" id="KW-0812">Transmembrane</keyword>
<gene>
    <name evidence="18" type="ORF">EWM59_15310</name>
</gene>
<dbReference type="InterPro" id="IPR003594">
    <property type="entry name" value="HATPase_dom"/>
</dbReference>
<dbReference type="GO" id="GO:0000155">
    <property type="term" value="F:phosphorelay sensor kinase activity"/>
    <property type="evidence" value="ECO:0007669"/>
    <property type="project" value="InterPro"/>
</dbReference>
<keyword evidence="11 15" id="KW-1133">Transmembrane helix</keyword>
<dbReference type="CDD" id="cd00156">
    <property type="entry name" value="REC"/>
    <property type="match status" value="1"/>
</dbReference>
<evidence type="ECO:0000256" key="11">
    <source>
        <dbReference type="ARBA" id="ARBA00022989"/>
    </source>
</evidence>
<dbReference type="PROSITE" id="PS50110">
    <property type="entry name" value="RESPONSE_REGULATORY"/>
    <property type="match status" value="2"/>
</dbReference>
<dbReference type="RefSeq" id="WP_130022084.1">
    <property type="nucleotide sequence ID" value="NZ_SEWF01000022.1"/>
</dbReference>
<reference evidence="18 19" key="1">
    <citation type="submission" date="2019-02" db="EMBL/GenBank/DDBJ databases">
        <title>Bacterial novel species Emticicia sp. 17J42-9 isolated from soil.</title>
        <authorList>
            <person name="Jung H.-Y."/>
        </authorList>
    </citation>
    <scope>NUCLEOTIDE SEQUENCE [LARGE SCALE GENOMIC DNA]</scope>
    <source>
        <strain evidence="18 19">17J42-9</strain>
    </source>
</reference>
<evidence type="ECO:0000256" key="13">
    <source>
        <dbReference type="ARBA" id="ARBA00023136"/>
    </source>
</evidence>
<evidence type="ECO:0000256" key="12">
    <source>
        <dbReference type="ARBA" id="ARBA00023012"/>
    </source>
</evidence>
<dbReference type="CDD" id="cd17546">
    <property type="entry name" value="REC_hyHK_CKI1_RcsC-like"/>
    <property type="match status" value="1"/>
</dbReference>
<evidence type="ECO:0000256" key="14">
    <source>
        <dbReference type="PROSITE-ProRule" id="PRU00169"/>
    </source>
</evidence>
<organism evidence="18 19">
    <name type="scientific">Emticicia agri</name>
    <dbReference type="NCBI Taxonomy" id="2492393"/>
    <lineage>
        <taxon>Bacteria</taxon>
        <taxon>Pseudomonadati</taxon>
        <taxon>Bacteroidota</taxon>
        <taxon>Cytophagia</taxon>
        <taxon>Cytophagales</taxon>
        <taxon>Leadbetterellaceae</taxon>
        <taxon>Emticicia</taxon>
    </lineage>
</organism>
<evidence type="ECO:0000313" key="19">
    <source>
        <dbReference type="Proteomes" id="UP000293162"/>
    </source>
</evidence>
<dbReference type="InterPro" id="IPR008979">
    <property type="entry name" value="Galactose-bd-like_sf"/>
</dbReference>
<feature type="modified residue" description="4-aspartylphosphate" evidence="14">
    <location>
        <position position="725"/>
    </location>
</feature>
<evidence type="ECO:0000313" key="18">
    <source>
        <dbReference type="EMBL" id="RYU94699.1"/>
    </source>
</evidence>
<evidence type="ECO:0000256" key="9">
    <source>
        <dbReference type="ARBA" id="ARBA00022777"/>
    </source>
</evidence>
<dbReference type="SMART" id="SM00387">
    <property type="entry name" value="HATPase_c"/>
    <property type="match status" value="1"/>
</dbReference>
<dbReference type="Gene3D" id="1.10.287.130">
    <property type="match status" value="1"/>
</dbReference>
<dbReference type="PROSITE" id="PS50109">
    <property type="entry name" value="HIS_KIN"/>
    <property type="match status" value="1"/>
</dbReference>
<dbReference type="CDD" id="cd00082">
    <property type="entry name" value="HisKA"/>
    <property type="match status" value="1"/>
</dbReference>
<dbReference type="EMBL" id="SEWF01000022">
    <property type="protein sequence ID" value="RYU94699.1"/>
    <property type="molecule type" value="Genomic_DNA"/>
</dbReference>
<comment type="caution">
    <text evidence="18">The sequence shown here is derived from an EMBL/GenBank/DDBJ whole genome shotgun (WGS) entry which is preliminary data.</text>
</comment>
<evidence type="ECO:0000256" key="15">
    <source>
        <dbReference type="SAM" id="Phobius"/>
    </source>
</evidence>
<dbReference type="InterPro" id="IPR001789">
    <property type="entry name" value="Sig_transdc_resp-reg_receiver"/>
</dbReference>
<dbReference type="InterPro" id="IPR004358">
    <property type="entry name" value="Sig_transdc_His_kin-like_C"/>
</dbReference>
<keyword evidence="10" id="KW-0067">ATP-binding</keyword>
<feature type="modified residue" description="4-aspartylphosphate" evidence="14">
    <location>
        <position position="871"/>
    </location>
</feature>
<dbReference type="FunFam" id="1.10.287.130:FF:000003">
    <property type="entry name" value="Histidine kinase"/>
    <property type="match status" value="1"/>
</dbReference>
<dbReference type="SUPFAM" id="SSF52172">
    <property type="entry name" value="CheY-like"/>
    <property type="match status" value="2"/>
</dbReference>
<dbReference type="InterPro" id="IPR036097">
    <property type="entry name" value="HisK_dim/P_sf"/>
</dbReference>
<dbReference type="FunFam" id="3.30.565.10:FF:000010">
    <property type="entry name" value="Sensor histidine kinase RcsC"/>
    <property type="match status" value="1"/>
</dbReference>
<keyword evidence="19" id="KW-1185">Reference proteome</keyword>
<dbReference type="Pfam" id="PF00512">
    <property type="entry name" value="HisKA"/>
    <property type="match status" value="1"/>
</dbReference>
<evidence type="ECO:0000256" key="10">
    <source>
        <dbReference type="ARBA" id="ARBA00022840"/>
    </source>
</evidence>
<dbReference type="Gene3D" id="2.60.120.260">
    <property type="entry name" value="Galactose-binding domain-like"/>
    <property type="match status" value="1"/>
</dbReference>
<evidence type="ECO:0000256" key="8">
    <source>
        <dbReference type="ARBA" id="ARBA00022741"/>
    </source>
</evidence>
<evidence type="ECO:0000256" key="6">
    <source>
        <dbReference type="ARBA" id="ARBA00022679"/>
    </source>
</evidence>
<feature type="domain" description="Response regulatory" evidence="17">
    <location>
        <begin position="675"/>
        <end position="795"/>
    </location>
</feature>
<keyword evidence="5 14" id="KW-0597">Phosphoprotein</keyword>
<feature type="transmembrane region" description="Helical" evidence="15">
    <location>
        <begin position="272"/>
        <end position="293"/>
    </location>
</feature>
<dbReference type="SMART" id="SM00388">
    <property type="entry name" value="HisKA"/>
    <property type="match status" value="1"/>
</dbReference>
<dbReference type="EC" id="2.7.13.3" evidence="3"/>
<feature type="transmembrane region" description="Helical" evidence="15">
    <location>
        <begin position="212"/>
        <end position="234"/>
    </location>
</feature>
<keyword evidence="4" id="KW-1003">Cell membrane</keyword>
<keyword evidence="9" id="KW-0418">Kinase</keyword>
<feature type="transmembrane region" description="Helical" evidence="15">
    <location>
        <begin position="335"/>
        <end position="356"/>
    </location>
</feature>
<dbReference type="Pfam" id="PF07695">
    <property type="entry name" value="7TMR-DISM_7TM"/>
    <property type="match status" value="1"/>
</dbReference>
<accession>A0A4Q5LYE1</accession>
<dbReference type="Pfam" id="PF00072">
    <property type="entry name" value="Response_reg"/>
    <property type="match status" value="2"/>
</dbReference>
<dbReference type="PANTHER" id="PTHR45339:SF1">
    <property type="entry name" value="HYBRID SIGNAL TRANSDUCTION HISTIDINE KINASE J"/>
    <property type="match status" value="1"/>
</dbReference>
<keyword evidence="13 15" id="KW-0472">Membrane</keyword>
<evidence type="ECO:0000256" key="3">
    <source>
        <dbReference type="ARBA" id="ARBA00012438"/>
    </source>
</evidence>
<dbReference type="InterPro" id="IPR011623">
    <property type="entry name" value="7TMR_DISM_rcpt_extracell_dom1"/>
</dbReference>
<protein>
    <recommendedName>
        <fullName evidence="3">histidine kinase</fullName>
        <ecNumber evidence="3">2.7.13.3</ecNumber>
    </recommendedName>
</protein>
<dbReference type="SUPFAM" id="SSF47384">
    <property type="entry name" value="Homodimeric domain of signal transducing histidine kinase"/>
    <property type="match status" value="1"/>
</dbReference>
<dbReference type="Proteomes" id="UP000293162">
    <property type="component" value="Unassembled WGS sequence"/>
</dbReference>
<evidence type="ECO:0000256" key="7">
    <source>
        <dbReference type="ARBA" id="ARBA00022692"/>
    </source>
</evidence>
<dbReference type="Pfam" id="PF02518">
    <property type="entry name" value="HATPase_c"/>
    <property type="match status" value="1"/>
</dbReference>
<dbReference type="PRINTS" id="PR00344">
    <property type="entry name" value="BCTRLSENSOR"/>
</dbReference>
<dbReference type="SUPFAM" id="SSF55874">
    <property type="entry name" value="ATPase domain of HSP90 chaperone/DNA topoisomerase II/histidine kinase"/>
    <property type="match status" value="1"/>
</dbReference>
<evidence type="ECO:0000259" key="17">
    <source>
        <dbReference type="PROSITE" id="PS50110"/>
    </source>
</evidence>
<feature type="transmembrane region" description="Helical" evidence="15">
    <location>
        <begin position="392"/>
        <end position="414"/>
    </location>
</feature>
<keyword evidence="12" id="KW-0902">Two-component regulatory system</keyword>
<name>A0A4Q5LYE1_9BACT</name>
<evidence type="ECO:0000256" key="2">
    <source>
        <dbReference type="ARBA" id="ARBA00004651"/>
    </source>
</evidence>
<dbReference type="GO" id="GO:0005524">
    <property type="term" value="F:ATP binding"/>
    <property type="evidence" value="ECO:0007669"/>
    <property type="project" value="UniProtKB-KW"/>
</dbReference>
<evidence type="ECO:0000256" key="5">
    <source>
        <dbReference type="ARBA" id="ARBA00022553"/>
    </source>
</evidence>
<dbReference type="InterPro" id="IPR005467">
    <property type="entry name" value="His_kinase_dom"/>
</dbReference>
<feature type="transmembrane region" description="Helical" evidence="15">
    <location>
        <begin position="241"/>
        <end position="257"/>
    </location>
</feature>